<evidence type="ECO:0000256" key="3">
    <source>
        <dbReference type="ARBA" id="ARBA00022490"/>
    </source>
</evidence>
<dbReference type="Gene3D" id="2.30.29.30">
    <property type="entry name" value="Pleckstrin-homology domain (PH domain)/Phosphotyrosine-binding domain (PTB)"/>
    <property type="match status" value="2"/>
</dbReference>
<dbReference type="CDD" id="cd00160">
    <property type="entry name" value="RhoGEF"/>
    <property type="match status" value="2"/>
</dbReference>
<feature type="region of interest" description="Disordered" evidence="8">
    <location>
        <begin position="251"/>
        <end position="274"/>
    </location>
</feature>
<evidence type="ECO:0000256" key="1">
    <source>
        <dbReference type="ARBA" id="ARBA00004496"/>
    </source>
</evidence>
<dbReference type="GO" id="GO:0007411">
    <property type="term" value="P:axon guidance"/>
    <property type="evidence" value="ECO:0007669"/>
    <property type="project" value="TreeGrafter"/>
</dbReference>
<dbReference type="FunFam" id="1.20.900.10:FF:000001">
    <property type="entry name" value="Guanine nucleotide exchange factor DBS"/>
    <property type="match status" value="1"/>
</dbReference>
<dbReference type="SMART" id="SM00150">
    <property type="entry name" value="SPEC"/>
    <property type="match status" value="7"/>
</dbReference>
<evidence type="ECO:0000256" key="6">
    <source>
        <dbReference type="PROSITE-ProRule" id="PRU00192"/>
    </source>
</evidence>
<dbReference type="FunFam" id="1.20.900.10:FF:000008">
    <property type="entry name" value="rho guanine nucleotide exchange factor 25"/>
    <property type="match status" value="1"/>
</dbReference>
<dbReference type="InterPro" id="IPR018159">
    <property type="entry name" value="Spectrin/alpha-actinin"/>
</dbReference>
<comment type="caution">
    <text evidence="13">The sequence shown here is derived from an EMBL/GenBank/DDBJ whole genome shotgun (WGS) entry which is preliminary data.</text>
</comment>
<feature type="region of interest" description="Disordered" evidence="8">
    <location>
        <begin position="1238"/>
        <end position="1258"/>
    </location>
</feature>
<dbReference type="Gene3D" id="2.30.30.40">
    <property type="entry name" value="SH3 Domains"/>
    <property type="match status" value="2"/>
</dbReference>
<dbReference type="InterPro" id="IPR055251">
    <property type="entry name" value="SOS1_NGEF_PH"/>
</dbReference>
<feature type="region of interest" description="Disordered" evidence="8">
    <location>
        <begin position="1686"/>
        <end position="1873"/>
    </location>
</feature>
<dbReference type="CDD" id="cd13240">
    <property type="entry name" value="PH1_Kalirin_Trio_like"/>
    <property type="match status" value="1"/>
</dbReference>
<accession>A0AAN8A8E1</accession>
<dbReference type="InterPro" id="IPR001452">
    <property type="entry name" value="SH3_domain"/>
</dbReference>
<dbReference type="CDD" id="cd00176">
    <property type="entry name" value="SPEC"/>
    <property type="match status" value="4"/>
</dbReference>
<dbReference type="InterPro" id="IPR036865">
    <property type="entry name" value="CRAL-TRIO_dom_sf"/>
</dbReference>
<keyword evidence="7" id="KW-0175">Coiled coil</keyword>
<feature type="region of interest" description="Disordered" evidence="8">
    <location>
        <begin position="2268"/>
        <end position="2291"/>
    </location>
</feature>
<dbReference type="Proteomes" id="UP001346869">
    <property type="component" value="Unassembled WGS sequence"/>
</dbReference>
<dbReference type="PROSITE" id="PS50002">
    <property type="entry name" value="SH3"/>
    <property type="match status" value="2"/>
</dbReference>
<evidence type="ECO:0000256" key="4">
    <source>
        <dbReference type="ARBA" id="ARBA00022553"/>
    </source>
</evidence>
<organism evidence="13 14">
    <name type="scientific">Eleginops maclovinus</name>
    <name type="common">Patagonian blennie</name>
    <name type="synonym">Eleginus maclovinus</name>
    <dbReference type="NCBI Taxonomy" id="56733"/>
    <lineage>
        <taxon>Eukaryota</taxon>
        <taxon>Metazoa</taxon>
        <taxon>Chordata</taxon>
        <taxon>Craniata</taxon>
        <taxon>Vertebrata</taxon>
        <taxon>Euteleostomi</taxon>
        <taxon>Actinopterygii</taxon>
        <taxon>Neopterygii</taxon>
        <taxon>Teleostei</taxon>
        <taxon>Neoteleostei</taxon>
        <taxon>Acanthomorphata</taxon>
        <taxon>Eupercaria</taxon>
        <taxon>Perciformes</taxon>
        <taxon>Notothenioidei</taxon>
        <taxon>Eleginopidae</taxon>
        <taxon>Eleginops</taxon>
    </lineage>
</organism>
<dbReference type="SUPFAM" id="SSF50729">
    <property type="entry name" value="PH domain-like"/>
    <property type="match status" value="2"/>
</dbReference>
<feature type="domain" description="SH3" evidence="9">
    <location>
        <begin position="1616"/>
        <end position="1681"/>
    </location>
</feature>
<evidence type="ECO:0000313" key="14">
    <source>
        <dbReference type="Proteomes" id="UP001346869"/>
    </source>
</evidence>
<feature type="region of interest" description="Disordered" evidence="8">
    <location>
        <begin position="488"/>
        <end position="509"/>
    </location>
</feature>
<keyword evidence="5" id="KW-0344">Guanine-nucleotide releasing factor</keyword>
<dbReference type="Pfam" id="PF00435">
    <property type="entry name" value="Spectrin"/>
    <property type="match status" value="4"/>
</dbReference>
<evidence type="ECO:0000259" key="9">
    <source>
        <dbReference type="PROSITE" id="PS50002"/>
    </source>
</evidence>
<dbReference type="Pfam" id="PF23587">
    <property type="entry name" value="SH3_KALRN"/>
    <property type="match status" value="1"/>
</dbReference>
<feature type="domain" description="PH" evidence="10">
    <location>
        <begin position="1440"/>
        <end position="1546"/>
    </location>
</feature>
<dbReference type="PANTHER" id="PTHR22826">
    <property type="entry name" value="RHO GUANINE EXCHANGE FACTOR-RELATED"/>
    <property type="match status" value="1"/>
</dbReference>
<feature type="domain" description="PH" evidence="10">
    <location>
        <begin position="2066"/>
        <end position="2176"/>
    </location>
</feature>
<dbReference type="PROSITE" id="PS50003">
    <property type="entry name" value="PH_DOMAIN"/>
    <property type="match status" value="2"/>
</dbReference>
<dbReference type="InterPro" id="IPR002017">
    <property type="entry name" value="Spectrin_repeat"/>
</dbReference>
<evidence type="ECO:0000256" key="7">
    <source>
        <dbReference type="SAM" id="Coils"/>
    </source>
</evidence>
<dbReference type="CDD" id="cd00170">
    <property type="entry name" value="SEC14"/>
    <property type="match status" value="1"/>
</dbReference>
<evidence type="ECO:0000256" key="8">
    <source>
        <dbReference type="SAM" id="MobiDB-lite"/>
    </source>
</evidence>
<reference evidence="13 14" key="2">
    <citation type="journal article" date="2023" name="Mol. Biol. Evol.">
        <title>Genomics of Secondarily Temperate Adaptation in the Only Non-Antarctic Icefish.</title>
        <authorList>
            <person name="Rivera-Colon A.G."/>
            <person name="Rayamajhi N."/>
            <person name="Minhas B.F."/>
            <person name="Madrigal G."/>
            <person name="Bilyk K.T."/>
            <person name="Yoon V."/>
            <person name="Hune M."/>
            <person name="Gregory S."/>
            <person name="Cheng C.H.C."/>
            <person name="Catchen J.M."/>
        </authorList>
    </citation>
    <scope>NUCLEOTIDE SEQUENCE [LARGE SCALE GENOMIC DNA]</scope>
    <source>
        <strain evidence="13">JMC-PN-2008</strain>
    </source>
</reference>
<dbReference type="SMART" id="SM00325">
    <property type="entry name" value="RhoGEF"/>
    <property type="match status" value="2"/>
</dbReference>
<dbReference type="Pfam" id="PF22697">
    <property type="entry name" value="SOS1_NGEF_PH"/>
    <property type="match status" value="2"/>
</dbReference>
<proteinExistence type="predicted"/>
<dbReference type="PROSITE" id="PS50010">
    <property type="entry name" value="DH_2"/>
    <property type="match status" value="2"/>
</dbReference>
<feature type="coiled-coil region" evidence="7">
    <location>
        <begin position="918"/>
        <end position="945"/>
    </location>
</feature>
<keyword evidence="3" id="KW-0963">Cytoplasm</keyword>
<dbReference type="SUPFAM" id="SSF52087">
    <property type="entry name" value="CRAL/TRIO domain"/>
    <property type="match status" value="1"/>
</dbReference>
<feature type="region of interest" description="Disordered" evidence="8">
    <location>
        <begin position="1555"/>
        <end position="1613"/>
    </location>
</feature>
<dbReference type="SUPFAM" id="SSF50044">
    <property type="entry name" value="SH3-domain"/>
    <property type="match status" value="2"/>
</dbReference>
<dbReference type="InterPro" id="IPR001849">
    <property type="entry name" value="PH_domain"/>
</dbReference>
<dbReference type="EMBL" id="JAUZQC010000026">
    <property type="protein sequence ID" value="KAK5847424.1"/>
    <property type="molecule type" value="Genomic_DNA"/>
</dbReference>
<evidence type="ECO:0000256" key="5">
    <source>
        <dbReference type="ARBA" id="ARBA00022658"/>
    </source>
</evidence>
<feature type="compositionally biased region" description="Polar residues" evidence="8">
    <location>
        <begin position="1590"/>
        <end position="1609"/>
    </location>
</feature>
<dbReference type="InterPro" id="IPR036028">
    <property type="entry name" value="SH3-like_dom_sf"/>
</dbReference>
<dbReference type="CDD" id="cd13241">
    <property type="entry name" value="PH2_Kalirin_Trio_p63RhoGEF"/>
    <property type="match status" value="1"/>
</dbReference>
<dbReference type="Pfam" id="PF00621">
    <property type="entry name" value="RhoGEF"/>
    <property type="match status" value="2"/>
</dbReference>
<dbReference type="InterPro" id="IPR011993">
    <property type="entry name" value="PH-like_dom_sf"/>
</dbReference>
<name>A0AAN8A8E1_ELEMC</name>
<evidence type="ECO:0000256" key="2">
    <source>
        <dbReference type="ARBA" id="ARBA00022443"/>
    </source>
</evidence>
<feature type="domain" description="CRAL-TRIO" evidence="12">
    <location>
        <begin position="28"/>
        <end position="173"/>
    </location>
</feature>
<dbReference type="Gene3D" id="3.40.525.10">
    <property type="entry name" value="CRAL-TRIO lipid binding domain"/>
    <property type="match status" value="1"/>
</dbReference>
<feature type="compositionally biased region" description="Low complexity" evidence="8">
    <location>
        <begin position="1748"/>
        <end position="1765"/>
    </location>
</feature>
<dbReference type="FunFam" id="1.20.58.60:FF:000023">
    <property type="entry name" value="Kalirin RhoGEF kinase b"/>
    <property type="match status" value="1"/>
</dbReference>
<dbReference type="Gene3D" id="1.20.58.60">
    <property type="match status" value="5"/>
</dbReference>
<keyword evidence="14" id="KW-1185">Reference proteome</keyword>
<dbReference type="InterPro" id="IPR047054">
    <property type="entry name" value="Kalirin_TRIO_PH_1"/>
</dbReference>
<dbReference type="InterPro" id="IPR000219">
    <property type="entry name" value="DH_dom"/>
</dbReference>
<feature type="domain" description="SH3" evidence="9">
    <location>
        <begin position="2228"/>
        <end position="2291"/>
    </location>
</feature>
<sequence length="2291" mass="257642">MNSVEGGGEEGLATAGPGKAECPRAVDVLTVLREKVAFVSGGRDKRGGPILTFPARTNHDRIKQEDLSRLVTYLATIPSEDVGARGFTVVVDMRGSKWDSVKPVLRTLQESFACNIHAALLIKPDTFWQKHKTNLGSAKLSFETNLVSVEGLSRLVDPSQLTSDLGGSLEYDHVEWTELRLGLEEFTGAATQLLTQLEQLEAGLNRIPEPQDVDEARKLLEEHGRLRNTISTAPVDSLEREGRSLLQRMRLGPSHGDASTEGSGGGGGGSHGSWLSGGADFQSVAPKVSALLERLQAARTHLLQSWGDRKLHLDQTLQLHLFEQDATKMSEWIAHSKELFVQSLAEVGQNHQHALDLQTQHQHFTANCMNGSVNVDSVVTVAARLAEAGHYGAERIAMVSSRLQEDWKSLTTALEERSNTLAMATGFHQGAEQFLLRVQGWVQTCSEGQLPSAANELEAATKKHTELNEEISANYTQVSESGKSLLDVLQRSSPSDSDETGTKPDFTSATHGIMGVLHQVMQGQHEVEGAWQHRKLRLHQRLQLCVFQQDVRQVLDWVEQHGEVFLNKHTGVGKSLHRARALQKRHDDFQQVAQNTYTNAEKLLEAADQLAQSGECEEEEIYQAARDLELRMQAFIQRVEQRKLLLDLAVSFYTHTKELSAWMEGLQKSLSVDPGLSPDSVEGLQALISQQQQQQANTQEAAMSVIREGEDLILQLRPQGSSVVQVETVLQQLEESHMQLEELFHQRKLRLDVFLQLRILQQCTLEVTGEMDAWKQDLQKQAQDFSAEKLAAPRQADANPDKLALGRVVEANPEVLTLAQQRIHRHMERRLAMNNMIYERFRPQVWSWRRQRVGGLSPQVEELQRHLQEKQKELQQIADHTHTHLEQNLQLRHLQSQVKQVLGWIQEGEVMLSSCMLNSSCLSEAEQLQREHERLQQAIEALLHADSLQRTHQVALALQQRAELLVRSGHYDPDAVRSCAQTVALHWQTLMLRIEDRLKLVNASAAFYRTSQQVCGVLESLEQEYRREEDWCGGGERQPELLLPLVSKHMEQKEAFLKACTLARRNAEVSGHSRVPEQQVKGILSELLQRENRVLHFWTLKKRRLDQCQQYLMFQSHTQQALDWLQQSGDHYLATHTSPGATMGETQELLKQHREFCVSAKHTQEKVHLLIQLAESMLAKGHAHRTELRRCVSAVDKRYRDFTVRMGQYRHLLEAAAGGCSQDNKDLELELIPNSLSDSDPEVNLSDPSHQVSDEKRRSARKKEYIMAELLQTERVYVRDLQECIETYMWEMTSGSEDVPSGLHHRDEVVFGNIQDIYEFHNSIFLKELENYEQLPEDVGHCFVTWADKFHMYVTYCRNKPDSSLLIQQHGVSFFEEVQRRHGLNNSVSSALIKPVQRITKYQLLLKELLACCEEGKGEIKEGLDVMLSVPKRANDAMHVSMLEGLEEGLEPKSLIRKGRDRHLFLFELSLIFSKELKDSSGRTKYLYKSRLRTSELGVTEHIEGDACKFALWVGRTPTSDNKTVLKAASLELKQEWVRSIRQVIQERRGHLRGALREPIPLPKTPNPTLGRQRSISRRETSEDADSFGDASSQPDTVSIASRTSQNTADSDKLSGGCELVVVLLDFSPCAAGELGVRCGQTVELVERSAERPGWCLVRTTDTTPPQEGLLPMSALCLSHSHSATDMEGLLPPTTSSSSSSSSSTGTTTSSSCNSSSTTTTSSSSTSSSAGRDSTLLGSDAPLTCQSAIPPAVFGAPGAAGSPGPKRGGSGTGNTLKRWLTSPVRRLSQGKADGQKKPPIRARRRDNRADQATPLTAQTKTRKEDGGQSGGEEEPEEESTSFLPPPMQIIKDPNNPEALDSDQGSNESDTEQRNKALRGRMFVVNEMIQSEKDYVKDLAVIVEGFMSRLEVRGIPEDMRGKDKIVFGNIQQIYDWHRDFFLVELERSVQNHDLLADLFIRHERRLHMYVVYCQNKPRSEFIVIEYETFFEEIQHEISCRMSISDYLIKPIQRITKYQLLLKDFLKYTSKAGLDCEDIEKAVDLMSLVPKRCNDMMNLGRLQGYEGKLTSQGKLLQQETFCVWEQDERVLSRSKERRVFLFEQIIIFSELLRKGSNNPGYQFKNSIKVSYLAMQDVVDGEPCKLVLWSRGSPERFTLQASCDSIKNTWVETIATLLDAQNNFLSALQSPIEYQRKEGGISVTRPLSSGRPPSTPPTPNGHAPPTDNEQDDQELVLVLSDFVAVREDEISVFRGEKVQILASNQQGQSLVYRPANSDSPAAEGWVPRSVLNKH</sequence>
<dbReference type="InterPro" id="IPR051336">
    <property type="entry name" value="RhoGEF_Guanine_NuclExch_SF"/>
</dbReference>
<dbReference type="SUPFAM" id="SSF46966">
    <property type="entry name" value="Spectrin repeat"/>
    <property type="match status" value="6"/>
</dbReference>
<evidence type="ECO:0000259" key="10">
    <source>
        <dbReference type="PROSITE" id="PS50003"/>
    </source>
</evidence>
<dbReference type="Pfam" id="PF13716">
    <property type="entry name" value="CRAL_TRIO_2"/>
    <property type="match status" value="1"/>
</dbReference>
<dbReference type="PANTHER" id="PTHR22826:SF106">
    <property type="entry name" value="TRIO, ISOFORM A"/>
    <property type="match status" value="1"/>
</dbReference>
<feature type="domain" description="DH" evidence="11">
    <location>
        <begin position="1879"/>
        <end position="2054"/>
    </location>
</feature>
<comment type="subcellular location">
    <subcellularLocation>
        <location evidence="1">Cytoplasm</location>
    </subcellularLocation>
</comment>
<evidence type="ECO:0000259" key="11">
    <source>
        <dbReference type="PROSITE" id="PS50010"/>
    </source>
</evidence>
<dbReference type="Gene3D" id="1.20.900.10">
    <property type="entry name" value="Dbl homology (DH) domain"/>
    <property type="match status" value="2"/>
</dbReference>
<dbReference type="SMART" id="SM00516">
    <property type="entry name" value="SEC14"/>
    <property type="match status" value="1"/>
</dbReference>
<feature type="compositionally biased region" description="Gly residues" evidence="8">
    <location>
        <begin position="262"/>
        <end position="271"/>
    </location>
</feature>
<dbReference type="InterPro" id="IPR001251">
    <property type="entry name" value="CRAL-TRIO_dom"/>
</dbReference>
<gene>
    <name evidence="13" type="ORF">PBY51_016550</name>
</gene>
<dbReference type="GO" id="GO:0005085">
    <property type="term" value="F:guanyl-nucleotide exchange factor activity"/>
    <property type="evidence" value="ECO:0007669"/>
    <property type="project" value="UniProtKB-KW"/>
</dbReference>
<dbReference type="SMART" id="SM00326">
    <property type="entry name" value="SH3"/>
    <property type="match status" value="2"/>
</dbReference>
<evidence type="ECO:0000259" key="12">
    <source>
        <dbReference type="PROSITE" id="PS50191"/>
    </source>
</evidence>
<dbReference type="GO" id="GO:0005737">
    <property type="term" value="C:cytoplasm"/>
    <property type="evidence" value="ECO:0007669"/>
    <property type="project" value="UniProtKB-SubCell"/>
</dbReference>
<evidence type="ECO:0000313" key="13">
    <source>
        <dbReference type="EMBL" id="KAK5847424.1"/>
    </source>
</evidence>
<dbReference type="InterPro" id="IPR035899">
    <property type="entry name" value="DBL_dom_sf"/>
</dbReference>
<dbReference type="PROSITE" id="PS50191">
    <property type="entry name" value="CRAL_TRIO"/>
    <property type="match status" value="1"/>
</dbReference>
<keyword evidence="2 6" id="KW-0728">SH3 domain</keyword>
<keyword evidence="4" id="KW-0597">Phosphoprotein</keyword>
<feature type="coiled-coil region" evidence="7">
    <location>
        <begin position="681"/>
        <end position="743"/>
    </location>
</feature>
<dbReference type="SMART" id="SM00233">
    <property type="entry name" value="PH"/>
    <property type="match status" value="2"/>
</dbReference>
<dbReference type="SUPFAM" id="SSF48065">
    <property type="entry name" value="DBL homology domain (DH-domain)"/>
    <property type="match status" value="2"/>
</dbReference>
<feature type="region of interest" description="Disordered" evidence="8">
    <location>
        <begin position="2196"/>
        <end position="2226"/>
    </location>
</feature>
<feature type="compositionally biased region" description="Low complexity" evidence="8">
    <location>
        <begin position="1694"/>
        <end position="1729"/>
    </location>
</feature>
<dbReference type="Pfam" id="PF16609">
    <property type="entry name" value="SH3-RhoG_link"/>
    <property type="match status" value="1"/>
</dbReference>
<protein>
    <submittedName>
        <fullName evidence="13">Uncharacterized protein</fullName>
    </submittedName>
</protein>
<dbReference type="InterPro" id="IPR047053">
    <property type="entry name" value="Kalirin_TRIO_SH3_2"/>
</dbReference>
<feature type="domain" description="DH" evidence="11">
    <location>
        <begin position="1262"/>
        <end position="1437"/>
    </location>
</feature>
<dbReference type="GO" id="GO:0019898">
    <property type="term" value="C:extrinsic component of membrane"/>
    <property type="evidence" value="ECO:0007669"/>
    <property type="project" value="TreeGrafter"/>
</dbReference>
<reference evidence="13 14" key="1">
    <citation type="journal article" date="2023" name="Genes (Basel)">
        <title>Chromosome-Level Genome Assembly and Circadian Gene Repertoire of the Patagonia Blennie Eleginops maclovinus-The Closest Ancestral Proxy of Antarctic Cryonotothenioids.</title>
        <authorList>
            <person name="Cheng C.C."/>
            <person name="Rivera-Colon A.G."/>
            <person name="Minhas B.F."/>
            <person name="Wilson L."/>
            <person name="Rayamajhi N."/>
            <person name="Vargas-Chacoff L."/>
            <person name="Catchen J.M."/>
        </authorList>
    </citation>
    <scope>NUCLEOTIDE SEQUENCE [LARGE SCALE GENOMIC DNA]</scope>
    <source>
        <strain evidence="13">JMC-PN-2008</strain>
    </source>
</reference>